<evidence type="ECO:0000256" key="4">
    <source>
        <dbReference type="SAM" id="MobiDB-lite"/>
    </source>
</evidence>
<keyword evidence="2" id="KW-0813">Transport</keyword>
<proteinExistence type="inferred from homology"/>
<name>A0A6A8DDF4_9BACI</name>
<evidence type="ECO:0000256" key="2">
    <source>
        <dbReference type="ARBA" id="ARBA00022448"/>
    </source>
</evidence>
<dbReference type="Gene3D" id="3.40.190.10">
    <property type="entry name" value="Periplasmic binding protein-like II"/>
    <property type="match status" value="2"/>
</dbReference>
<evidence type="ECO:0000256" key="3">
    <source>
        <dbReference type="ARBA" id="ARBA00022729"/>
    </source>
</evidence>
<evidence type="ECO:0000256" key="1">
    <source>
        <dbReference type="ARBA" id="ARBA00008520"/>
    </source>
</evidence>
<keyword evidence="7" id="KW-1185">Reference proteome</keyword>
<keyword evidence="3 5" id="KW-0732">Signal</keyword>
<comment type="similarity">
    <text evidence="1">Belongs to the bacterial solute-binding protein 1 family.</text>
</comment>
<dbReference type="Proteomes" id="UP000799092">
    <property type="component" value="Unassembled WGS sequence"/>
</dbReference>
<evidence type="ECO:0000313" key="7">
    <source>
        <dbReference type="Proteomes" id="UP000799092"/>
    </source>
</evidence>
<feature type="compositionally biased region" description="Low complexity" evidence="4">
    <location>
        <begin position="28"/>
        <end position="44"/>
    </location>
</feature>
<organism evidence="6 7">
    <name type="scientific">Aquibacillus halophilus</name>
    <dbReference type="NCBI Taxonomy" id="930132"/>
    <lineage>
        <taxon>Bacteria</taxon>
        <taxon>Bacillati</taxon>
        <taxon>Bacillota</taxon>
        <taxon>Bacilli</taxon>
        <taxon>Bacillales</taxon>
        <taxon>Bacillaceae</taxon>
        <taxon>Aquibacillus</taxon>
    </lineage>
</organism>
<dbReference type="OrthoDB" id="9763054at2"/>
<dbReference type="InterPro" id="IPR006059">
    <property type="entry name" value="SBP"/>
</dbReference>
<protein>
    <submittedName>
        <fullName evidence="6">Extracellular solute-binding protein</fullName>
    </submittedName>
</protein>
<dbReference type="SUPFAM" id="SSF53850">
    <property type="entry name" value="Periplasmic binding protein-like II"/>
    <property type="match status" value="1"/>
</dbReference>
<feature type="chain" id="PRO_5025615332" evidence="5">
    <location>
        <begin position="31"/>
        <end position="451"/>
    </location>
</feature>
<dbReference type="PANTHER" id="PTHR43649">
    <property type="entry name" value="ARABINOSE-BINDING PROTEIN-RELATED"/>
    <property type="match status" value="1"/>
</dbReference>
<sequence>MKLKMASIFKLMSIVLLSMLIACSNDSSNADENSNSDENSNDNQDQSEDVKITFFNTSAEVNEVFENLFDKYEELNPNVTVELIPTPIGGAQIEKFQSLLASGTPATIANLDAGAILQYKDKFLDLESEKEKYEALTTPGTIDRVLLDGKYLGIPWTSQGYGLLYNKRVIEEATGESFDPSVTRTRDDLAALFEEIDASGTAPVVIHGADWSLGSHYTGLGYALQSRDVEENLAFVEELKNGNVVLSDNPQFNGLMDTFDLLKKYNLRKDDPLVSDYNLDSTAFAKGEAAFYFMGDWTWAVIGQLEGRDEEFGVIPVPISNNPEDYGNSQIAFSEPKLFAIDDTESTEAQQQAAKELIEWMLTSEEGQTAIITEMGLNMPYNDLKAESPNVISNSVSEYVQRGDVISISVMNYFQPDWWSKVGASMQKYLSDNIEREELYNEFEDYWESTK</sequence>
<gene>
    <name evidence="6" type="ORF">GH741_13025</name>
</gene>
<dbReference type="RefSeq" id="WP_153737225.1">
    <property type="nucleotide sequence ID" value="NZ_WJNG01000010.1"/>
</dbReference>
<evidence type="ECO:0000313" key="6">
    <source>
        <dbReference type="EMBL" id="MRH43604.1"/>
    </source>
</evidence>
<feature type="signal peptide" evidence="5">
    <location>
        <begin position="1"/>
        <end position="30"/>
    </location>
</feature>
<accession>A0A6A8DDF4</accession>
<dbReference type="Pfam" id="PF13416">
    <property type="entry name" value="SBP_bac_8"/>
    <property type="match status" value="1"/>
</dbReference>
<dbReference type="EMBL" id="WJNG01000010">
    <property type="protein sequence ID" value="MRH43604.1"/>
    <property type="molecule type" value="Genomic_DNA"/>
</dbReference>
<evidence type="ECO:0000256" key="5">
    <source>
        <dbReference type="SAM" id="SignalP"/>
    </source>
</evidence>
<dbReference type="InterPro" id="IPR050490">
    <property type="entry name" value="Bact_solute-bd_prot1"/>
</dbReference>
<reference evidence="6" key="1">
    <citation type="submission" date="2019-11" db="EMBL/GenBank/DDBJ databases">
        <authorList>
            <person name="Li J."/>
        </authorList>
    </citation>
    <scope>NUCLEOTIDE SEQUENCE</scope>
    <source>
        <strain evidence="6">B6B</strain>
    </source>
</reference>
<comment type="caution">
    <text evidence="6">The sequence shown here is derived from an EMBL/GenBank/DDBJ whole genome shotgun (WGS) entry which is preliminary data.</text>
</comment>
<dbReference type="AlphaFoldDB" id="A0A6A8DDF4"/>
<dbReference type="PANTHER" id="PTHR43649:SF34">
    <property type="entry name" value="ABC TRANSPORTER PERIPLASMIC-BINDING PROTEIN YCJN-RELATED"/>
    <property type="match status" value="1"/>
</dbReference>
<dbReference type="PROSITE" id="PS51257">
    <property type="entry name" value="PROKAR_LIPOPROTEIN"/>
    <property type="match status" value="1"/>
</dbReference>
<feature type="region of interest" description="Disordered" evidence="4">
    <location>
        <begin position="28"/>
        <end position="48"/>
    </location>
</feature>